<sequence>MAIQPQEFTSADADVWRAKLSTYLSVSRLLRDLSAEYGVSRNDAGVLLYELFDSFSLDDISYVWKWDFDGSGKGLSDEGLDQRLGHLLGK</sequence>
<dbReference type="EMBL" id="AE016825">
    <property type="protein sequence ID" value="AAQ60442.1"/>
    <property type="molecule type" value="Genomic_DNA"/>
</dbReference>
<dbReference type="HOGENOM" id="CLU_2435528_0_0_4"/>
<evidence type="ECO:0000313" key="1">
    <source>
        <dbReference type="EMBL" id="AAQ60442.1"/>
    </source>
</evidence>
<dbReference type="AlphaFoldDB" id="Q7NUC6"/>
<name>Q7NUC6_CHRVO</name>
<keyword evidence="2" id="KW-1185">Reference proteome</keyword>
<evidence type="ECO:0000313" key="2">
    <source>
        <dbReference type="Proteomes" id="UP000001424"/>
    </source>
</evidence>
<reference evidence="1 2" key="1">
    <citation type="journal article" date="2003" name="Proc. Natl. Acad. Sci. U.S.A.">
        <title>The complete genome sequence of Chromobacterium violaceum reveals remarkable and exploitable bacterial adaptability.</title>
        <authorList>
            <person name="Vasconcelos A.T.R."/>
            <person name="de Almeida D.F."/>
            <person name="Almeida F.C."/>
            <person name="de Almeida L.G.P."/>
            <person name="de Almeida R."/>
            <person name="Goncalves J.A.A."/>
            <person name="Andrade E.M."/>
            <person name="Antonio R.V."/>
            <person name="Araripe J."/>
            <person name="de Araujo M.F.F."/>
            <person name="Filho S.A."/>
            <person name="Azevedo V."/>
            <person name="Batista A.J."/>
            <person name="Bataus L.A.M."/>
            <person name="Batista J.S."/>
            <person name="Belo A."/>
            <person name="vander Berg C."/>
            <person name="Blamey J."/>
            <person name="Bogo M."/>
            <person name="Bonato S."/>
            <person name="Bordignon J."/>
            <person name="Brito C.A."/>
            <person name="Brocchi M."/>
            <person name="Burity H.A."/>
            <person name="Camargo A.A."/>
            <person name="Cardoso D.D.P."/>
            <person name="Carneiro N.P."/>
            <person name="Carraro D.M."/>
            <person name="Carvalho C.M.B."/>
            <person name="Cascardo J.C.M."/>
            <person name="Cavada B.S."/>
            <person name="Chueire L.M.O."/>
            <person name="Pasa T.B.C."/>
            <person name="Duran N."/>
            <person name="Fagundes N."/>
            <person name="Falcao C.L."/>
            <person name="Fantinatti F."/>
            <person name="Farias I.P."/>
            <person name="Felipe M.S.S."/>
            <person name="Ferrari L.P."/>
            <person name="Ferro J.A."/>
            <person name="Ferro M.I.T."/>
            <person name="Franco G.R."/>
            <person name="Freitas N.S.A."/>
            <person name="Furlan L.R."/>
            <person name="Gazzinelli R.T."/>
            <person name="Gomes E.A."/>
            <person name="Goncalves P.R."/>
            <person name="Grangeiro T.B."/>
            <person name="Grattapaglia D."/>
            <person name="Grisard E.C."/>
            <person name="Guimaraes C.T."/>
            <person name="Hanna E.S."/>
            <person name="Hungria M."/>
            <person name="Jardim S.N."/>
            <person name="Laurino J."/>
            <person name="Leoi L.C.T."/>
            <person name="Fassarella L."/>
            <person name="Lima A."/>
            <person name="Loureiro M.F."/>
            <person name="Lyra M.C.P."/>
            <person name="Macedo M."/>
            <person name="Madeira H.M.F."/>
            <person name="Manfio G.P."/>
            <person name="Maranhao A.Q."/>
            <person name="Martins W.S."/>
            <person name="di Mauro S.M.Z."/>
            <person name="de Medeiros S.R.B."/>
            <person name="Meissner R.D.V."/>
            <person name="Menck C.F.M."/>
            <person name="Moreira M.A.M."/>
            <person name="Nascimento F.F."/>
            <person name="Nicolas M.F."/>
            <person name="Oliveira J.G."/>
            <person name="Oliveira S.C."/>
            <person name="Paixao R.F.C."/>
            <person name="Parente J.A."/>
            <person name="Pedrosa F.O."/>
            <person name="Pena S.J.D."/>
            <person name="Perreira J.O."/>
            <person name="Perreira M."/>
            <person name="Pinto L.S.R.C."/>
            <person name="Pinto L.S."/>
            <person name="Porto J.I.R."/>
            <person name="Potrich D.P."/>
            <person name="Neto C.E.R."/>
            <person name="Reis A.M.M."/>
            <person name="Rigo L.U."/>
            <person name="Rondinelli E."/>
            <person name="dos Santos E.B.P."/>
            <person name="Santos F.R."/>
            <person name="Schneider M.P.C."/>
            <person name="Seuanez H.N."/>
            <person name="Silva A.M.R."/>
            <person name="da Silva A.L.C."/>
            <person name="Silva D.W."/>
            <person name="Silva R."/>
            <person name="Simoes I.C."/>
            <person name="Simon D."/>
            <person name="Soares C.M.A."/>
            <person name="Soares R.B.A."/>
            <person name="Souza E.M."/>
            <person name="Souza K.R.L."/>
            <person name="Souza R.C."/>
            <person name="Steffens M.B.R."/>
            <person name="Steindel M."/>
            <person name="Teixeira S.R."/>
            <person name="Urmenyi T."/>
            <person name="Vettore A."/>
            <person name="Wassem R."/>
            <person name="Zaha A."/>
            <person name="Simpson A.J.G."/>
        </authorList>
    </citation>
    <scope>NUCLEOTIDE SEQUENCE [LARGE SCALE GENOMIC DNA]</scope>
    <source>
        <strain evidence="2">ATCC 12472 / DSM 30191 / JCM 1249 / NBRC 12614 / NCIMB 9131 / NCTC 9757</strain>
    </source>
</reference>
<organism evidence="1 2">
    <name type="scientific">Chromobacterium violaceum (strain ATCC 12472 / DSM 30191 / JCM 1249 / CCUG 213 / NBRC 12614 / NCIMB 9131 / NCTC 9757 / MK)</name>
    <dbReference type="NCBI Taxonomy" id="243365"/>
    <lineage>
        <taxon>Bacteria</taxon>
        <taxon>Pseudomonadati</taxon>
        <taxon>Pseudomonadota</taxon>
        <taxon>Betaproteobacteria</taxon>
        <taxon>Neisseriales</taxon>
        <taxon>Chromobacteriaceae</taxon>
        <taxon>Chromobacterium</taxon>
    </lineage>
</organism>
<protein>
    <submittedName>
        <fullName evidence="1">Uncharacterized protein</fullName>
    </submittedName>
</protein>
<dbReference type="STRING" id="243365.CV_2774"/>
<dbReference type="KEGG" id="cvi:CV_2774"/>
<dbReference type="Proteomes" id="UP000001424">
    <property type="component" value="Chromosome"/>
</dbReference>
<accession>Q7NUC6</accession>
<proteinExistence type="predicted"/>
<gene>
    <name evidence="1" type="ordered locus">CV_2774</name>
</gene>